<feature type="domain" description="Major facilitator superfamily (MFS) profile" evidence="8">
    <location>
        <begin position="215"/>
        <end position="407"/>
    </location>
</feature>
<comment type="subcellular location">
    <subcellularLocation>
        <location evidence="1">Cell membrane</location>
        <topology evidence="1">Multi-pass membrane protein</topology>
    </subcellularLocation>
</comment>
<feature type="transmembrane region" description="Helical" evidence="7">
    <location>
        <begin position="218"/>
        <end position="242"/>
    </location>
</feature>
<sequence length="407" mass="44389">MTASLLKHPPFFILWTGSAVSELGGAFGTFSCSILIYEMTESKAALSSMWLLYFLPSLLLQLFIGPFIDRWSKKWIMFVSQAARGIVFLLPLLAIFQGSLQVWHILTVQIIIGLIMPLYVPASQAILPELIDQEKLETANAYLDGLLKLMMFTAPVLGGVAIQFAGTTAVLATTASLYLLSSVFLLVLKEKRKAVKPSSTWIKQFAEGISFYCSQKTILWLGMFLAVVQFGVGVSMVINLPYITEELSGNYRDYGYFAAGFPAGYICGAVLAGKLVNANSKYVILLSLLAGGSTYIFLGFSFSIYLSVFIEAAAGIAMAFFHIYNTSLVQKIVPQNLMGKVFSVRLFMIRAAMPAGVAAAGLFSDIIGIRGLFVLIGLIICTASAAGLILPYFSFLRGEQKKESMTK</sequence>
<dbReference type="SUPFAM" id="SSF103473">
    <property type="entry name" value="MFS general substrate transporter"/>
    <property type="match status" value="1"/>
</dbReference>
<keyword evidence="2" id="KW-0813">Transport</keyword>
<feature type="transmembrane region" description="Helical" evidence="7">
    <location>
        <begin position="254"/>
        <end position="275"/>
    </location>
</feature>
<feature type="transmembrane region" description="Helical" evidence="7">
    <location>
        <begin position="102"/>
        <end position="120"/>
    </location>
</feature>
<dbReference type="PANTHER" id="PTHR23513:SF6">
    <property type="entry name" value="MAJOR FACILITATOR SUPERFAMILY ASSOCIATED DOMAIN-CONTAINING PROTEIN"/>
    <property type="match status" value="1"/>
</dbReference>
<organism evidence="9 10">
    <name type="scientific">Metabacillus lacus</name>
    <dbReference type="NCBI Taxonomy" id="1983721"/>
    <lineage>
        <taxon>Bacteria</taxon>
        <taxon>Bacillati</taxon>
        <taxon>Bacillota</taxon>
        <taxon>Bacilli</taxon>
        <taxon>Bacillales</taxon>
        <taxon>Bacillaceae</taxon>
        <taxon>Metabacillus</taxon>
    </lineage>
</organism>
<feature type="transmembrane region" description="Helical" evidence="7">
    <location>
        <begin position="304"/>
        <end position="324"/>
    </location>
</feature>
<dbReference type="Gene3D" id="1.20.1250.20">
    <property type="entry name" value="MFS general substrate transporter like domains"/>
    <property type="match status" value="1"/>
</dbReference>
<keyword evidence="6 7" id="KW-0472">Membrane</keyword>
<protein>
    <submittedName>
        <fullName evidence="9">MFS transporter</fullName>
    </submittedName>
</protein>
<evidence type="ECO:0000256" key="5">
    <source>
        <dbReference type="ARBA" id="ARBA00022989"/>
    </source>
</evidence>
<evidence type="ECO:0000313" key="9">
    <source>
        <dbReference type="EMBL" id="MRX71875.1"/>
    </source>
</evidence>
<evidence type="ECO:0000256" key="3">
    <source>
        <dbReference type="ARBA" id="ARBA00022475"/>
    </source>
</evidence>
<evidence type="ECO:0000256" key="6">
    <source>
        <dbReference type="ARBA" id="ARBA00023136"/>
    </source>
</evidence>
<dbReference type="Pfam" id="PF05977">
    <property type="entry name" value="MFS_3"/>
    <property type="match status" value="1"/>
</dbReference>
<evidence type="ECO:0000256" key="7">
    <source>
        <dbReference type="SAM" id="Phobius"/>
    </source>
</evidence>
<feature type="transmembrane region" description="Helical" evidence="7">
    <location>
        <begin position="344"/>
        <end position="363"/>
    </location>
</feature>
<evidence type="ECO:0000256" key="1">
    <source>
        <dbReference type="ARBA" id="ARBA00004651"/>
    </source>
</evidence>
<name>A0A7X2IY92_9BACI</name>
<dbReference type="Proteomes" id="UP000448867">
    <property type="component" value="Unassembled WGS sequence"/>
</dbReference>
<keyword evidence="5 7" id="KW-1133">Transmembrane helix</keyword>
<dbReference type="OrthoDB" id="7055052at2"/>
<feature type="transmembrane region" description="Helical" evidence="7">
    <location>
        <begin position="369"/>
        <end position="395"/>
    </location>
</feature>
<dbReference type="CDD" id="cd06173">
    <property type="entry name" value="MFS_MefA_like"/>
    <property type="match status" value="1"/>
</dbReference>
<keyword evidence="4 7" id="KW-0812">Transmembrane</keyword>
<feature type="transmembrane region" description="Helical" evidence="7">
    <location>
        <begin position="12"/>
        <end position="37"/>
    </location>
</feature>
<dbReference type="EMBL" id="WKKI01000008">
    <property type="protein sequence ID" value="MRX71875.1"/>
    <property type="molecule type" value="Genomic_DNA"/>
</dbReference>
<dbReference type="PANTHER" id="PTHR23513">
    <property type="entry name" value="INTEGRAL MEMBRANE EFFLUX PROTEIN-RELATED"/>
    <property type="match status" value="1"/>
</dbReference>
<dbReference type="InterPro" id="IPR010290">
    <property type="entry name" value="TM_effector"/>
</dbReference>
<proteinExistence type="predicted"/>
<keyword evidence="3" id="KW-1003">Cell membrane</keyword>
<accession>A0A7X2IY92</accession>
<dbReference type="InterPro" id="IPR020846">
    <property type="entry name" value="MFS_dom"/>
</dbReference>
<feature type="transmembrane region" description="Helical" evidence="7">
    <location>
        <begin position="141"/>
        <end position="162"/>
    </location>
</feature>
<dbReference type="PROSITE" id="PS50850">
    <property type="entry name" value="MFS"/>
    <property type="match status" value="1"/>
</dbReference>
<dbReference type="AlphaFoldDB" id="A0A7X2IY92"/>
<dbReference type="InterPro" id="IPR036259">
    <property type="entry name" value="MFS_trans_sf"/>
</dbReference>
<reference evidence="9 10" key="1">
    <citation type="submission" date="2019-11" db="EMBL/GenBank/DDBJ databases">
        <title>Bacillus lacus genome.</title>
        <authorList>
            <person name="Allen C.J."/>
            <person name="Newman J.D."/>
        </authorList>
    </citation>
    <scope>NUCLEOTIDE SEQUENCE [LARGE SCALE GENOMIC DNA]</scope>
    <source>
        <strain evidence="9 10">KCTC 33946</strain>
    </source>
</reference>
<feature type="transmembrane region" description="Helical" evidence="7">
    <location>
        <begin position="168"/>
        <end position="188"/>
    </location>
</feature>
<feature type="transmembrane region" description="Helical" evidence="7">
    <location>
        <begin position="282"/>
        <end position="298"/>
    </location>
</feature>
<keyword evidence="10" id="KW-1185">Reference proteome</keyword>
<evidence type="ECO:0000256" key="2">
    <source>
        <dbReference type="ARBA" id="ARBA00022448"/>
    </source>
</evidence>
<evidence type="ECO:0000313" key="10">
    <source>
        <dbReference type="Proteomes" id="UP000448867"/>
    </source>
</evidence>
<evidence type="ECO:0000256" key="4">
    <source>
        <dbReference type="ARBA" id="ARBA00022692"/>
    </source>
</evidence>
<gene>
    <name evidence="9" type="ORF">GJU40_06770</name>
</gene>
<feature type="transmembrane region" description="Helical" evidence="7">
    <location>
        <begin position="49"/>
        <end position="68"/>
    </location>
</feature>
<comment type="caution">
    <text evidence="9">The sequence shown here is derived from an EMBL/GenBank/DDBJ whole genome shotgun (WGS) entry which is preliminary data.</text>
</comment>
<evidence type="ECO:0000259" key="8">
    <source>
        <dbReference type="PROSITE" id="PS50850"/>
    </source>
</evidence>
<feature type="transmembrane region" description="Helical" evidence="7">
    <location>
        <begin position="75"/>
        <end position="96"/>
    </location>
</feature>
<dbReference type="GO" id="GO:0005886">
    <property type="term" value="C:plasma membrane"/>
    <property type="evidence" value="ECO:0007669"/>
    <property type="project" value="UniProtKB-SubCell"/>
</dbReference>
<dbReference type="GO" id="GO:0022857">
    <property type="term" value="F:transmembrane transporter activity"/>
    <property type="evidence" value="ECO:0007669"/>
    <property type="project" value="InterPro"/>
</dbReference>
<dbReference type="RefSeq" id="WP_154307007.1">
    <property type="nucleotide sequence ID" value="NZ_WKKI01000008.1"/>
</dbReference>